<keyword evidence="2" id="KW-0408">Iron</keyword>
<protein>
    <submittedName>
        <fullName evidence="5">Coenzyme F420 hydrogenase/dehydrogenase, beta subunit C-terminal domain</fullName>
    </submittedName>
</protein>
<name>A0A412GI21_BACT4</name>
<dbReference type="InterPro" id="IPR017900">
    <property type="entry name" value="4Fe4S_Fe_S_CS"/>
</dbReference>
<dbReference type="GO" id="GO:0051536">
    <property type="term" value="F:iron-sulfur cluster binding"/>
    <property type="evidence" value="ECO:0007669"/>
    <property type="project" value="UniProtKB-KW"/>
</dbReference>
<dbReference type="GO" id="GO:0046872">
    <property type="term" value="F:metal ion binding"/>
    <property type="evidence" value="ECO:0007669"/>
    <property type="project" value="UniProtKB-KW"/>
</dbReference>
<feature type="domain" description="4Fe-4S ferredoxin-type" evidence="4">
    <location>
        <begin position="7"/>
        <end position="36"/>
    </location>
</feature>
<dbReference type="Pfam" id="PF04432">
    <property type="entry name" value="FrhB_FdhB_C"/>
    <property type="match status" value="1"/>
</dbReference>
<dbReference type="Pfam" id="PF12838">
    <property type="entry name" value="Fer4_7"/>
    <property type="match status" value="1"/>
</dbReference>
<dbReference type="RefSeq" id="WP_048696152.1">
    <property type="nucleotide sequence ID" value="NZ_CP072242.1"/>
</dbReference>
<evidence type="ECO:0000259" key="4">
    <source>
        <dbReference type="PROSITE" id="PS51379"/>
    </source>
</evidence>
<dbReference type="Gene3D" id="3.30.70.20">
    <property type="match status" value="1"/>
</dbReference>
<proteinExistence type="predicted"/>
<organism evidence="5 7">
    <name type="scientific">Bacteroides thetaiotaomicron</name>
    <dbReference type="NCBI Taxonomy" id="818"/>
    <lineage>
        <taxon>Bacteria</taxon>
        <taxon>Pseudomonadati</taxon>
        <taxon>Bacteroidota</taxon>
        <taxon>Bacteroidia</taxon>
        <taxon>Bacteroidales</taxon>
        <taxon>Bacteroidaceae</taxon>
        <taxon>Bacteroides</taxon>
    </lineage>
</organism>
<dbReference type="PROSITE" id="PS00198">
    <property type="entry name" value="4FE4S_FER_1"/>
    <property type="match status" value="1"/>
</dbReference>
<dbReference type="EMBL" id="CP083685">
    <property type="protein sequence ID" value="UYU91189.1"/>
    <property type="molecule type" value="Genomic_DNA"/>
</dbReference>
<dbReference type="InterPro" id="IPR007525">
    <property type="entry name" value="FrhB_FdhB_C"/>
</dbReference>
<accession>A0A412GI21</accession>
<keyword evidence="1" id="KW-0479">Metal-binding</keyword>
<sequence length="396" mass="45509">MLVLENNNIRFIFSHCQQCGFCENVCPTRAILMHQRNDGLSDIIIEQDKCIRCQKCIKVCPSVNSELSKEYLSSLFNKKYYLGYNQDELIRRESSSGGVCKTLIIEGLESGYVDGVYSLKKCEEYPQAKSEFYTSQNIPSYFDIPNSVYHSVMMGRHFKKVGKCNRLMIVGTPCQLKVMEKMLKDKYQELIKVCIFCKQQKTLNSTRFLAKVMKTKVPVNLLFTVCYRGKGWPGIVNVDGAQLSWNKAAQLPFGRRLWTVPGCNICGDPFGMEANADITLMDPWIIRGANDLGETLITVHTEKGLSLLQRVPNLTLMPQKYNDIEPALGLTDIRRKRELVPYFRGEACTRRIRWAGRMEQLQRKYLQTVVGGLPSLPFIFYRVMCKLPDWRNIILK</sequence>
<evidence type="ECO:0000313" key="6">
    <source>
        <dbReference type="EMBL" id="UYU91189.1"/>
    </source>
</evidence>
<dbReference type="GO" id="GO:0052592">
    <property type="term" value="F:oxidoreductase activity, acting on CH or CH2 groups, with an iron-sulfur protein as acceptor"/>
    <property type="evidence" value="ECO:0007669"/>
    <property type="project" value="TreeGrafter"/>
</dbReference>
<dbReference type="Proteomes" id="UP001156218">
    <property type="component" value="Chromosome"/>
</dbReference>
<evidence type="ECO:0000256" key="3">
    <source>
        <dbReference type="ARBA" id="ARBA00023014"/>
    </source>
</evidence>
<dbReference type="InterPro" id="IPR045220">
    <property type="entry name" value="FRHB/FDHB/HCAR-like"/>
</dbReference>
<dbReference type="InterPro" id="IPR017896">
    <property type="entry name" value="4Fe4S_Fe-S-bd"/>
</dbReference>
<dbReference type="PROSITE" id="PS51379">
    <property type="entry name" value="4FE4S_FER_2"/>
    <property type="match status" value="2"/>
</dbReference>
<keyword evidence="3" id="KW-0411">Iron-sulfur</keyword>
<dbReference type="SUPFAM" id="SSF54862">
    <property type="entry name" value="4Fe-4S ferredoxins"/>
    <property type="match status" value="1"/>
</dbReference>
<evidence type="ECO:0000313" key="7">
    <source>
        <dbReference type="Proteomes" id="UP001156218"/>
    </source>
</evidence>
<evidence type="ECO:0000313" key="5">
    <source>
        <dbReference type="EMBL" id="UYU65294.1"/>
    </source>
</evidence>
<evidence type="ECO:0000256" key="1">
    <source>
        <dbReference type="ARBA" id="ARBA00022723"/>
    </source>
</evidence>
<reference evidence="5 7" key="1">
    <citation type="submission" date="2021-06" db="EMBL/GenBank/DDBJ databases">
        <title>Interrogation of the integrated mobile genetic elements in gut-associated Bacteroides with a consensus prediction approach.</title>
        <authorList>
            <person name="Campbell D.E."/>
            <person name="Leigh J.R."/>
            <person name="Kim T."/>
            <person name="England W."/>
            <person name="Whitaker R.J."/>
            <person name="Degnan P.H."/>
        </authorList>
    </citation>
    <scope>NUCLEOTIDE SEQUENCE [LARGE SCALE GENOMIC DNA]</scope>
    <source>
        <strain evidence="6">VPI-3443</strain>
        <strain evidence="5 7">WAL8669</strain>
    </source>
</reference>
<evidence type="ECO:0000256" key="2">
    <source>
        <dbReference type="ARBA" id="ARBA00023004"/>
    </source>
</evidence>
<dbReference type="PANTHER" id="PTHR31332:SF0">
    <property type="entry name" value="7-HYDROXYMETHYL CHLOROPHYLL A REDUCTASE, CHLOROPLASTIC"/>
    <property type="match status" value="1"/>
</dbReference>
<dbReference type="Pfam" id="PF04422">
    <property type="entry name" value="FrhB_FdhB_N"/>
    <property type="match status" value="1"/>
</dbReference>
<dbReference type="InterPro" id="IPR007516">
    <property type="entry name" value="Co_F420_Hydgase/DH_bsu_N"/>
</dbReference>
<dbReference type="PANTHER" id="PTHR31332">
    <property type="entry name" value="7-HYDROXYMETHYL CHLOROPHYLL A REDUCTASE, CHLOROPLASTIC"/>
    <property type="match status" value="1"/>
</dbReference>
<feature type="domain" description="4Fe-4S ferredoxin-type" evidence="4">
    <location>
        <begin position="41"/>
        <end position="70"/>
    </location>
</feature>
<gene>
    <name evidence="5" type="ORF">KQP68_17155</name>
    <name evidence="6" type="ORF">KQP74_00710</name>
</gene>
<dbReference type="AlphaFoldDB" id="A0A412GI21"/>
<dbReference type="EMBL" id="CP083680">
    <property type="protein sequence ID" value="UYU65294.1"/>
    <property type="molecule type" value="Genomic_DNA"/>
</dbReference>
<dbReference type="Proteomes" id="UP001162960">
    <property type="component" value="Chromosome"/>
</dbReference>